<dbReference type="InterPro" id="IPR023415">
    <property type="entry name" value="LDLR_class-A_CS"/>
</dbReference>
<keyword evidence="4" id="KW-0472">Membrane</keyword>
<keyword evidence="4" id="KW-0812">Transmembrane</keyword>
<keyword evidence="6" id="KW-1185">Reference proteome</keyword>
<evidence type="ECO:0000256" key="1">
    <source>
        <dbReference type="ARBA" id="ARBA00023157"/>
    </source>
</evidence>
<feature type="compositionally biased region" description="Pro residues" evidence="3">
    <location>
        <begin position="311"/>
        <end position="321"/>
    </location>
</feature>
<dbReference type="Gene3D" id="4.10.400.10">
    <property type="entry name" value="Low-density Lipoprotein Receptor"/>
    <property type="match status" value="1"/>
</dbReference>
<proteinExistence type="predicted"/>
<organism evidence="5 6">
    <name type="scientific">Dimorphilus gyrociliatus</name>
    <dbReference type="NCBI Taxonomy" id="2664684"/>
    <lineage>
        <taxon>Eukaryota</taxon>
        <taxon>Metazoa</taxon>
        <taxon>Spiralia</taxon>
        <taxon>Lophotrochozoa</taxon>
        <taxon>Annelida</taxon>
        <taxon>Polychaeta</taxon>
        <taxon>Polychaeta incertae sedis</taxon>
        <taxon>Dinophilidae</taxon>
        <taxon>Dimorphilus</taxon>
    </lineage>
</organism>
<reference evidence="5 6" key="1">
    <citation type="submission" date="2020-08" db="EMBL/GenBank/DDBJ databases">
        <authorList>
            <person name="Hejnol A."/>
        </authorList>
    </citation>
    <scope>NUCLEOTIDE SEQUENCE [LARGE SCALE GENOMIC DNA]</scope>
</reference>
<dbReference type="PROSITE" id="PS01209">
    <property type="entry name" value="LDLRA_1"/>
    <property type="match status" value="1"/>
</dbReference>
<comment type="caution">
    <text evidence="5">The sequence shown here is derived from an EMBL/GenBank/DDBJ whole genome shotgun (WGS) entry which is preliminary data.</text>
</comment>
<feature type="compositionally biased region" description="Polar residues" evidence="3">
    <location>
        <begin position="337"/>
        <end position="348"/>
    </location>
</feature>
<dbReference type="InterPro" id="IPR036055">
    <property type="entry name" value="LDL_receptor-like_sf"/>
</dbReference>
<feature type="region of interest" description="Disordered" evidence="3">
    <location>
        <begin position="308"/>
        <end position="348"/>
    </location>
</feature>
<dbReference type="SMART" id="SM00192">
    <property type="entry name" value="LDLa"/>
    <property type="match status" value="1"/>
</dbReference>
<evidence type="ECO:0000256" key="4">
    <source>
        <dbReference type="SAM" id="Phobius"/>
    </source>
</evidence>
<dbReference type="CDD" id="cd00112">
    <property type="entry name" value="LDLa"/>
    <property type="match status" value="1"/>
</dbReference>
<accession>A0A7I8W6J2</accession>
<protein>
    <submittedName>
        <fullName evidence="5">DgyrCDS12472</fullName>
    </submittedName>
</protein>
<keyword evidence="4" id="KW-1133">Transmembrane helix</keyword>
<name>A0A7I8W6J2_9ANNE</name>
<evidence type="ECO:0000256" key="2">
    <source>
        <dbReference type="PROSITE-ProRule" id="PRU00124"/>
    </source>
</evidence>
<evidence type="ECO:0000256" key="3">
    <source>
        <dbReference type="SAM" id="MobiDB-lite"/>
    </source>
</evidence>
<evidence type="ECO:0000313" key="6">
    <source>
        <dbReference type="Proteomes" id="UP000549394"/>
    </source>
</evidence>
<dbReference type="Pfam" id="PF00057">
    <property type="entry name" value="Ldl_recept_a"/>
    <property type="match status" value="1"/>
</dbReference>
<evidence type="ECO:0000313" key="5">
    <source>
        <dbReference type="EMBL" id="CAD5124174.1"/>
    </source>
</evidence>
<sequence length="348" mass="39445">MPLKFEIKDPLLQSVFNIPASAFVCSRKKSCSRDVHILYQGRKAFLWLNVKVFSRSMQPVTFQLQESSSPSKENLTCRFYDEVNVLSGSRRIQSSLSFKKKKLFKSIELTLMPVNDVNFTKSTKKIIYCLKAINEACYNHDLSKSSPRSTQCRDGERYCNKLSKCTVTDVDCNANCSILNSFICDLNTRCLHSMYRCDGVDQCEDHSDELDCLPTITYKWWVFIIPLTLFSILAIICLMMTRKRTQELLTVVAAAPTNDNTVTRSAEENDDMQVENRQDEALIMSPPSYSELPDRQTNASQNMHLSTSIIPPLPITPPPPYESVVGGATENPPPYNISRSIQQTSETT</sequence>
<keyword evidence="1 2" id="KW-1015">Disulfide bond</keyword>
<dbReference type="SUPFAM" id="SSF57424">
    <property type="entry name" value="LDL receptor-like module"/>
    <property type="match status" value="1"/>
</dbReference>
<feature type="disulfide bond" evidence="2">
    <location>
        <begin position="197"/>
        <end position="212"/>
    </location>
</feature>
<dbReference type="PROSITE" id="PS50068">
    <property type="entry name" value="LDLRA_2"/>
    <property type="match status" value="1"/>
</dbReference>
<dbReference type="OrthoDB" id="9988974at2759"/>
<dbReference type="InterPro" id="IPR002172">
    <property type="entry name" value="LDrepeatLR_classA_rpt"/>
</dbReference>
<feature type="transmembrane region" description="Helical" evidence="4">
    <location>
        <begin position="220"/>
        <end position="240"/>
    </location>
</feature>
<dbReference type="EMBL" id="CAJFCJ010000020">
    <property type="protein sequence ID" value="CAD5124174.1"/>
    <property type="molecule type" value="Genomic_DNA"/>
</dbReference>
<dbReference type="Proteomes" id="UP000549394">
    <property type="component" value="Unassembled WGS sequence"/>
</dbReference>
<gene>
    <name evidence="5" type="ORF">DGYR_LOCUS11753</name>
</gene>
<dbReference type="AlphaFoldDB" id="A0A7I8W6J2"/>
<comment type="caution">
    <text evidence="2">Lacks conserved residue(s) required for the propagation of feature annotation.</text>
</comment>